<comment type="caution">
    <text evidence="4">The sequence shown here is derived from an EMBL/GenBank/DDBJ whole genome shotgun (WGS) entry which is preliminary data.</text>
</comment>
<dbReference type="Pfam" id="PF11141">
    <property type="entry name" value="DUF2914"/>
    <property type="match status" value="1"/>
</dbReference>
<keyword evidence="2" id="KW-0732">Signal</keyword>
<feature type="signal peptide" evidence="2">
    <location>
        <begin position="1"/>
        <end position="21"/>
    </location>
</feature>
<dbReference type="EMBL" id="PVNK01000114">
    <property type="protein sequence ID" value="PRQ02509.1"/>
    <property type="molecule type" value="Genomic_DNA"/>
</dbReference>
<evidence type="ECO:0000313" key="5">
    <source>
        <dbReference type="Proteomes" id="UP000237968"/>
    </source>
</evidence>
<dbReference type="Proteomes" id="UP000237968">
    <property type="component" value="Unassembled WGS sequence"/>
</dbReference>
<dbReference type="AlphaFoldDB" id="A0A2S9YBN7"/>
<evidence type="ECO:0000256" key="1">
    <source>
        <dbReference type="SAM" id="MobiDB-lite"/>
    </source>
</evidence>
<feature type="region of interest" description="Disordered" evidence="1">
    <location>
        <begin position="85"/>
        <end position="121"/>
    </location>
</feature>
<feature type="compositionally biased region" description="Low complexity" evidence="1">
    <location>
        <begin position="85"/>
        <end position="101"/>
    </location>
</feature>
<sequence length="259" mass="27037">MRRLSLPTVSCLSLLTTVICASPLACDVSSDEAQATEATSPVEVTADETARAEPAPVAAPVAAPVTAPVAVAPIVSDQPVLASSTPLAASSAPSAPRAVEPALERRTRAPDSLRSPSLLPDGTPEAHIAAFTNLPLAKRDKAPVGGVGATGIHLDELEVGKGWASSRCEELGTQFVASVDQRVNVCFRVVHPREHETVILEWSRAGKLRQQIELNVKATHAYLTRAWMPVSSGRAGDWTATVKSADGSVLGQVAFEISG</sequence>
<name>A0A2S9YBN7_9BACT</name>
<dbReference type="InterPro" id="IPR022606">
    <property type="entry name" value="DUF2914"/>
</dbReference>
<organism evidence="4 5">
    <name type="scientific">Enhygromyxa salina</name>
    <dbReference type="NCBI Taxonomy" id="215803"/>
    <lineage>
        <taxon>Bacteria</taxon>
        <taxon>Pseudomonadati</taxon>
        <taxon>Myxococcota</taxon>
        <taxon>Polyangia</taxon>
        <taxon>Nannocystales</taxon>
        <taxon>Nannocystaceae</taxon>
        <taxon>Enhygromyxa</taxon>
    </lineage>
</organism>
<dbReference type="OrthoDB" id="9854391at2"/>
<evidence type="ECO:0000259" key="3">
    <source>
        <dbReference type="Pfam" id="PF11141"/>
    </source>
</evidence>
<gene>
    <name evidence="4" type="ORF">ENSA5_21540</name>
</gene>
<evidence type="ECO:0000313" key="4">
    <source>
        <dbReference type="EMBL" id="PRQ02509.1"/>
    </source>
</evidence>
<feature type="domain" description="DUF2914" evidence="3">
    <location>
        <begin position="196"/>
        <end position="257"/>
    </location>
</feature>
<reference evidence="4 5" key="1">
    <citation type="submission" date="2018-03" db="EMBL/GenBank/DDBJ databases">
        <title>Draft Genome Sequences of the Obligatory Marine Myxobacteria Enhygromyxa salina SWB005.</title>
        <authorList>
            <person name="Poehlein A."/>
            <person name="Moghaddam J.A."/>
            <person name="Harms H."/>
            <person name="Alanjari M."/>
            <person name="Koenig G.M."/>
            <person name="Daniel R."/>
            <person name="Schaeberle T.F."/>
        </authorList>
    </citation>
    <scope>NUCLEOTIDE SEQUENCE [LARGE SCALE GENOMIC DNA]</scope>
    <source>
        <strain evidence="4 5">SWB005</strain>
    </source>
</reference>
<protein>
    <recommendedName>
        <fullName evidence="3">DUF2914 domain-containing protein</fullName>
    </recommendedName>
</protein>
<accession>A0A2S9YBN7</accession>
<evidence type="ECO:0000256" key="2">
    <source>
        <dbReference type="SAM" id="SignalP"/>
    </source>
</evidence>
<keyword evidence="5" id="KW-1185">Reference proteome</keyword>
<proteinExistence type="predicted"/>
<feature type="chain" id="PRO_5015554860" description="DUF2914 domain-containing protein" evidence="2">
    <location>
        <begin position="22"/>
        <end position="259"/>
    </location>
</feature>
<feature type="compositionally biased region" description="Basic and acidic residues" evidence="1">
    <location>
        <begin position="102"/>
        <end position="111"/>
    </location>
</feature>
<dbReference type="RefSeq" id="WP_106391582.1">
    <property type="nucleotide sequence ID" value="NZ_PVNK01000114.1"/>
</dbReference>